<gene>
    <name evidence="1" type="ORF">KL86PLE_90697</name>
</gene>
<sequence>MPSWIIRLSNWFAGWRYDIDGWLVRARRNADPDWETVLSHRSDLGFVEEACIAVRTPEIAYEIDRGRLPPA</sequence>
<dbReference type="EMBL" id="FMJD01000013">
    <property type="protein sequence ID" value="SCM79899.1"/>
    <property type="molecule type" value="Genomic_DNA"/>
</dbReference>
<proteinExistence type="predicted"/>
<dbReference type="AlphaFoldDB" id="A0A212LR46"/>
<evidence type="ECO:0000313" key="1">
    <source>
        <dbReference type="EMBL" id="SCM79899.1"/>
    </source>
</evidence>
<name>A0A212LR46_9HYPH</name>
<organism evidence="1">
    <name type="scientific">uncultured Pleomorphomonas sp</name>
    <dbReference type="NCBI Taxonomy" id="442121"/>
    <lineage>
        <taxon>Bacteria</taxon>
        <taxon>Pseudomonadati</taxon>
        <taxon>Pseudomonadota</taxon>
        <taxon>Alphaproteobacteria</taxon>
        <taxon>Hyphomicrobiales</taxon>
        <taxon>Pleomorphomonadaceae</taxon>
        <taxon>Pleomorphomonas</taxon>
        <taxon>environmental samples</taxon>
    </lineage>
</organism>
<accession>A0A212LR46</accession>
<dbReference type="RefSeq" id="WP_288198809.1">
    <property type="nucleotide sequence ID" value="NZ_LT608334.1"/>
</dbReference>
<protein>
    <submittedName>
        <fullName evidence="1">Uncharacterized protein</fullName>
    </submittedName>
</protein>
<reference evidence="1" key="1">
    <citation type="submission" date="2016-08" db="EMBL/GenBank/DDBJ databases">
        <authorList>
            <person name="Seilhamer J.J."/>
        </authorList>
    </citation>
    <scope>NUCLEOTIDE SEQUENCE</scope>
    <source>
        <strain evidence="1">86</strain>
    </source>
</reference>